<dbReference type="Proteomes" id="UP000632766">
    <property type="component" value="Unassembled WGS sequence"/>
</dbReference>
<gene>
    <name evidence="1" type="ORF">I8748_08780</name>
</gene>
<dbReference type="EMBL" id="JAECZC010000011">
    <property type="protein sequence ID" value="MBH8562269.1"/>
    <property type="molecule type" value="Genomic_DNA"/>
</dbReference>
<sequence length="117" mass="13664">MVEDEVIAQQLEQLLTPTITAQENYYRQLGLRDRILNLPLMVAAVLTLLWRDVAGVTELTRMLAREGFLWCRPLEVSQQAISQRFLTFPAQLFEKVFKDLLPHLQASWSKRNQRKIP</sequence>
<protein>
    <submittedName>
        <fullName evidence="1">IS4 family transposase</fullName>
    </submittedName>
</protein>
<proteinExistence type="predicted"/>
<reference evidence="1 2" key="1">
    <citation type="journal article" date="2021" name="Int. J. Syst. Evol. Microbiol.">
        <title>Amazonocrinis nigriterrae gen. nov., sp. nov., Atlanticothrix silvestris gen. nov., sp. nov. and Dendronalium phyllosphericum gen. nov., sp. nov., nostocacean cyanobacteria from Brazilian environments.</title>
        <authorList>
            <person name="Alvarenga D.O."/>
            <person name="Andreote A.P.D."/>
            <person name="Branco L.H.Z."/>
            <person name="Delbaje E."/>
            <person name="Cruz R.B."/>
            <person name="Varani A.M."/>
            <person name="Fiore M.F."/>
        </authorList>
    </citation>
    <scope>NUCLEOTIDE SEQUENCE [LARGE SCALE GENOMIC DNA]</scope>
    <source>
        <strain evidence="1 2">CENA67</strain>
    </source>
</reference>
<name>A0A8J7HTL9_9NOST</name>
<organism evidence="1 2">
    <name type="scientific">Amazonocrinis nigriterrae CENA67</name>
    <dbReference type="NCBI Taxonomy" id="2794033"/>
    <lineage>
        <taxon>Bacteria</taxon>
        <taxon>Bacillati</taxon>
        <taxon>Cyanobacteriota</taxon>
        <taxon>Cyanophyceae</taxon>
        <taxon>Nostocales</taxon>
        <taxon>Nostocaceae</taxon>
        <taxon>Amazonocrinis</taxon>
        <taxon>Amazonocrinis nigriterrae</taxon>
    </lineage>
</organism>
<comment type="caution">
    <text evidence="1">The sequence shown here is derived from an EMBL/GenBank/DDBJ whole genome shotgun (WGS) entry which is preliminary data.</text>
</comment>
<evidence type="ECO:0000313" key="1">
    <source>
        <dbReference type="EMBL" id="MBH8562269.1"/>
    </source>
</evidence>
<accession>A0A8J7HTL9</accession>
<keyword evidence="2" id="KW-1185">Reference proteome</keyword>
<evidence type="ECO:0000313" key="2">
    <source>
        <dbReference type="Proteomes" id="UP000632766"/>
    </source>
</evidence>
<dbReference type="AlphaFoldDB" id="A0A8J7HTL9"/>
<feature type="non-terminal residue" evidence="1">
    <location>
        <position position="117"/>
    </location>
</feature>